<evidence type="ECO:0000313" key="8">
    <source>
        <dbReference type="EMBL" id="GBP57205.1"/>
    </source>
</evidence>
<dbReference type="InterPro" id="IPR001991">
    <property type="entry name" value="Na-dicarboxylate_symporter"/>
</dbReference>
<evidence type="ECO:0000256" key="4">
    <source>
        <dbReference type="ARBA" id="ARBA00022692"/>
    </source>
</evidence>
<keyword evidence="9" id="KW-1185">Reference proteome</keyword>
<name>A0A4C1X4N4_EUMVA</name>
<dbReference type="AlphaFoldDB" id="A0A4C1X4N4"/>
<comment type="similarity">
    <text evidence="2 7">Belongs to the dicarboxylate/amino acid:cation symporter (DAACS) (TC 2.A.23) family.</text>
</comment>
<evidence type="ECO:0000256" key="5">
    <source>
        <dbReference type="ARBA" id="ARBA00022989"/>
    </source>
</evidence>
<evidence type="ECO:0000313" key="9">
    <source>
        <dbReference type="Proteomes" id="UP000299102"/>
    </source>
</evidence>
<dbReference type="Proteomes" id="UP000299102">
    <property type="component" value="Unassembled WGS sequence"/>
</dbReference>
<protein>
    <recommendedName>
        <fullName evidence="7">Amino acid transporter</fullName>
    </recommendedName>
</protein>
<comment type="caution">
    <text evidence="8">The sequence shown here is derived from an EMBL/GenBank/DDBJ whole genome shotgun (WGS) entry which is preliminary data.</text>
</comment>
<dbReference type="SUPFAM" id="SSF118215">
    <property type="entry name" value="Proton glutamate symport protein"/>
    <property type="match status" value="1"/>
</dbReference>
<accession>A0A4C1X4N4</accession>
<keyword evidence="6 7" id="KW-0472">Membrane</keyword>
<sequence length="98" mass="10656">MSQRADRVGLRAIVYYMTTTVCAVMLGIILVTSIKPGNDPKALQHNATRVIKKDTLTSDTLLDLIRVKQKAPFLSPSTAIDHYGTLDCAARQAPGKLS</sequence>
<dbReference type="PANTHER" id="PTHR11958">
    <property type="entry name" value="SODIUM/DICARBOXYLATE SYMPORTER-RELATED"/>
    <property type="match status" value="1"/>
</dbReference>
<reference evidence="8 9" key="1">
    <citation type="journal article" date="2019" name="Commun. Biol.">
        <title>The bagworm genome reveals a unique fibroin gene that provides high tensile strength.</title>
        <authorList>
            <person name="Kono N."/>
            <person name="Nakamura H."/>
            <person name="Ohtoshi R."/>
            <person name="Tomita M."/>
            <person name="Numata K."/>
            <person name="Arakawa K."/>
        </authorList>
    </citation>
    <scope>NUCLEOTIDE SEQUENCE [LARGE SCALE GENOMIC DNA]</scope>
</reference>
<keyword evidence="5 7" id="KW-1133">Transmembrane helix</keyword>
<evidence type="ECO:0000256" key="1">
    <source>
        <dbReference type="ARBA" id="ARBA00004141"/>
    </source>
</evidence>
<dbReference type="OrthoDB" id="5877963at2759"/>
<comment type="subcellular location">
    <subcellularLocation>
        <location evidence="1 7">Membrane</location>
        <topology evidence="1 7">Multi-pass membrane protein</topology>
    </subcellularLocation>
</comment>
<evidence type="ECO:0000256" key="7">
    <source>
        <dbReference type="RuleBase" id="RU361216"/>
    </source>
</evidence>
<dbReference type="EMBL" id="BGZK01000711">
    <property type="protein sequence ID" value="GBP57205.1"/>
    <property type="molecule type" value="Genomic_DNA"/>
</dbReference>
<dbReference type="GO" id="GO:0015175">
    <property type="term" value="F:neutral L-amino acid transmembrane transporter activity"/>
    <property type="evidence" value="ECO:0007669"/>
    <property type="project" value="TreeGrafter"/>
</dbReference>
<evidence type="ECO:0000256" key="6">
    <source>
        <dbReference type="ARBA" id="ARBA00023136"/>
    </source>
</evidence>
<gene>
    <name evidence="8" type="ORF">EVAR_82916_1</name>
</gene>
<dbReference type="InterPro" id="IPR050746">
    <property type="entry name" value="DAACS"/>
</dbReference>
<keyword evidence="7" id="KW-0769">Symport</keyword>
<proteinExistence type="inferred from homology"/>
<organism evidence="8 9">
    <name type="scientific">Eumeta variegata</name>
    <name type="common">Bagworm moth</name>
    <name type="synonym">Eumeta japonica</name>
    <dbReference type="NCBI Taxonomy" id="151549"/>
    <lineage>
        <taxon>Eukaryota</taxon>
        <taxon>Metazoa</taxon>
        <taxon>Ecdysozoa</taxon>
        <taxon>Arthropoda</taxon>
        <taxon>Hexapoda</taxon>
        <taxon>Insecta</taxon>
        <taxon>Pterygota</taxon>
        <taxon>Neoptera</taxon>
        <taxon>Endopterygota</taxon>
        <taxon>Lepidoptera</taxon>
        <taxon>Glossata</taxon>
        <taxon>Ditrysia</taxon>
        <taxon>Tineoidea</taxon>
        <taxon>Psychidae</taxon>
        <taxon>Oiketicinae</taxon>
        <taxon>Eumeta</taxon>
    </lineage>
</organism>
<evidence type="ECO:0000256" key="2">
    <source>
        <dbReference type="ARBA" id="ARBA00006148"/>
    </source>
</evidence>
<feature type="transmembrane region" description="Helical" evidence="7">
    <location>
        <begin position="12"/>
        <end position="34"/>
    </location>
</feature>
<dbReference type="PANTHER" id="PTHR11958:SF63">
    <property type="entry name" value="AMINO ACID TRANSPORTER"/>
    <property type="match status" value="1"/>
</dbReference>
<comment type="caution">
    <text evidence="7">Lacks conserved residue(s) required for the propagation of feature annotation.</text>
</comment>
<dbReference type="GO" id="GO:0005886">
    <property type="term" value="C:plasma membrane"/>
    <property type="evidence" value="ECO:0007669"/>
    <property type="project" value="TreeGrafter"/>
</dbReference>
<keyword evidence="3 7" id="KW-0813">Transport</keyword>
<dbReference type="GO" id="GO:0015501">
    <property type="term" value="F:glutamate:sodium symporter activity"/>
    <property type="evidence" value="ECO:0007669"/>
    <property type="project" value="TreeGrafter"/>
</dbReference>
<dbReference type="GO" id="GO:0005313">
    <property type="term" value="F:L-glutamate transmembrane transporter activity"/>
    <property type="evidence" value="ECO:0007669"/>
    <property type="project" value="TreeGrafter"/>
</dbReference>
<dbReference type="Pfam" id="PF00375">
    <property type="entry name" value="SDF"/>
    <property type="match status" value="1"/>
</dbReference>
<dbReference type="Gene3D" id="1.10.3860.10">
    <property type="entry name" value="Sodium:dicarboxylate symporter"/>
    <property type="match status" value="1"/>
</dbReference>
<keyword evidence="4 7" id="KW-0812">Transmembrane</keyword>
<evidence type="ECO:0000256" key="3">
    <source>
        <dbReference type="ARBA" id="ARBA00022448"/>
    </source>
</evidence>
<dbReference type="STRING" id="151549.A0A4C1X4N4"/>
<dbReference type="InterPro" id="IPR036458">
    <property type="entry name" value="Na:dicarbo_symporter_sf"/>
</dbReference>